<dbReference type="Proteomes" id="UP000272503">
    <property type="component" value="Unassembled WGS sequence"/>
</dbReference>
<dbReference type="InterPro" id="IPR036250">
    <property type="entry name" value="AcylCo_DH-like_C"/>
</dbReference>
<proteinExistence type="predicted"/>
<dbReference type="PIRSF" id="PIRSF016578">
    <property type="entry name" value="HsaA"/>
    <property type="match status" value="1"/>
</dbReference>
<gene>
    <name evidence="3" type="ORF">D9V32_09625</name>
</gene>
<dbReference type="GO" id="GO:0003995">
    <property type="term" value="F:acyl-CoA dehydrogenase activity"/>
    <property type="evidence" value="ECO:0007669"/>
    <property type="project" value="TreeGrafter"/>
</dbReference>
<dbReference type="InterPro" id="IPR037069">
    <property type="entry name" value="AcylCoA_DH/ox_N_sf"/>
</dbReference>
<dbReference type="InterPro" id="IPR050741">
    <property type="entry name" value="Acyl-CoA_dehydrogenase"/>
</dbReference>
<dbReference type="Pfam" id="PF08028">
    <property type="entry name" value="Acyl-CoA_dh_2"/>
    <property type="match status" value="1"/>
</dbReference>
<dbReference type="SUPFAM" id="SSF47203">
    <property type="entry name" value="Acyl-CoA dehydrogenase C-terminal domain-like"/>
    <property type="match status" value="1"/>
</dbReference>
<evidence type="ECO:0000313" key="4">
    <source>
        <dbReference type="Proteomes" id="UP000272503"/>
    </source>
</evidence>
<keyword evidence="1" id="KW-0560">Oxidoreductase</keyword>
<dbReference type="InterPro" id="IPR046373">
    <property type="entry name" value="Acyl-CoA_Oxase/DH_mid-dom_sf"/>
</dbReference>
<dbReference type="GO" id="GO:0050660">
    <property type="term" value="F:flavin adenine dinucleotide binding"/>
    <property type="evidence" value="ECO:0007669"/>
    <property type="project" value="InterPro"/>
</dbReference>
<dbReference type="OrthoDB" id="3404950at2"/>
<dbReference type="Gene3D" id="2.40.110.10">
    <property type="entry name" value="Butyryl-CoA Dehydrogenase, subunit A, domain 2"/>
    <property type="match status" value="1"/>
</dbReference>
<dbReference type="Gene3D" id="1.20.140.10">
    <property type="entry name" value="Butyryl-CoA Dehydrogenase, subunit A, domain 3"/>
    <property type="match status" value="1"/>
</dbReference>
<protein>
    <submittedName>
        <fullName evidence="3">Acyl-CoA dehydrogenase</fullName>
    </submittedName>
</protein>
<dbReference type="RefSeq" id="WP_121648689.1">
    <property type="nucleotide sequence ID" value="NZ_RCUX01000006.1"/>
</dbReference>
<feature type="domain" description="Acyl-CoA dehydrogenase C-terminal" evidence="2">
    <location>
        <begin position="260"/>
        <end position="388"/>
    </location>
</feature>
<accession>A0A3L7A6F0</accession>
<dbReference type="GO" id="GO:0005737">
    <property type="term" value="C:cytoplasm"/>
    <property type="evidence" value="ECO:0007669"/>
    <property type="project" value="TreeGrafter"/>
</dbReference>
<dbReference type="Gene3D" id="1.10.540.10">
    <property type="entry name" value="Acyl-CoA dehydrogenase/oxidase, N-terminal domain"/>
    <property type="match status" value="1"/>
</dbReference>
<sequence>MGAAAAFAFTPPTIRALGGDPDPETTRWLEHLEPVFAVVEAARDETEANRASSEEVHRALVAAGLTRMWVAPALGGAGLSLTTGLHLLTALAAHDASISWQIGVQGAIGRFSDYLAEPVAREIFSTHDRLVIGSVNPTGRAVRTESGDYLLSGRWGLASGSPHAEWFVAAARVLDVGGVTERDATGNPEIVHLFVPRSAVTLLDTWYSLGLRGTASADFTISEVRVPRERAVAGEDLLRPPPRRESRGYPIAYHDFGPFTSSATALGIAEDAVTTFIQLAATKTPAGAATSLARSGVVQERLARAEALLLFARAGLERAAAEVEARGEPGGAGLSALVRITAAAVAESTKSAVGIVIELSGSSSVFAGSRLERALRDVHTATKHITLSASNLEMVGQYLLGGPLLVRK</sequence>
<name>A0A3L7A6F0_9MICO</name>
<dbReference type="GO" id="GO:0033539">
    <property type="term" value="P:fatty acid beta-oxidation using acyl-CoA dehydrogenase"/>
    <property type="evidence" value="ECO:0007669"/>
    <property type="project" value="TreeGrafter"/>
</dbReference>
<dbReference type="AlphaFoldDB" id="A0A3L7A6F0"/>
<dbReference type="InterPro" id="IPR013107">
    <property type="entry name" value="Acyl-CoA_DH_C"/>
</dbReference>
<dbReference type="SUPFAM" id="SSF56645">
    <property type="entry name" value="Acyl-CoA dehydrogenase NM domain-like"/>
    <property type="match status" value="1"/>
</dbReference>
<evidence type="ECO:0000259" key="2">
    <source>
        <dbReference type="Pfam" id="PF08028"/>
    </source>
</evidence>
<evidence type="ECO:0000256" key="1">
    <source>
        <dbReference type="ARBA" id="ARBA00023002"/>
    </source>
</evidence>
<reference evidence="3 4" key="1">
    <citation type="submission" date="2018-10" db="EMBL/GenBank/DDBJ databases">
        <authorList>
            <person name="Li J."/>
        </authorList>
    </citation>
    <scope>NUCLEOTIDE SEQUENCE [LARGE SCALE GENOMIC DNA]</scope>
    <source>
        <strain evidence="3 4">IF 016277</strain>
    </source>
</reference>
<dbReference type="EMBL" id="RCUX01000006">
    <property type="protein sequence ID" value="RLP75714.1"/>
    <property type="molecule type" value="Genomic_DNA"/>
</dbReference>
<organism evidence="3 4">
    <name type="scientific">Mycetocola tolaasinivorans</name>
    <dbReference type="NCBI Taxonomy" id="76635"/>
    <lineage>
        <taxon>Bacteria</taxon>
        <taxon>Bacillati</taxon>
        <taxon>Actinomycetota</taxon>
        <taxon>Actinomycetes</taxon>
        <taxon>Micrococcales</taxon>
        <taxon>Microbacteriaceae</taxon>
        <taxon>Mycetocola</taxon>
    </lineage>
</organism>
<evidence type="ECO:0000313" key="3">
    <source>
        <dbReference type="EMBL" id="RLP75714.1"/>
    </source>
</evidence>
<dbReference type="PANTHER" id="PTHR48083">
    <property type="entry name" value="MEDIUM-CHAIN SPECIFIC ACYL-COA DEHYDROGENASE, MITOCHONDRIAL-RELATED"/>
    <property type="match status" value="1"/>
</dbReference>
<dbReference type="InterPro" id="IPR009100">
    <property type="entry name" value="AcylCoA_DH/oxidase_NM_dom_sf"/>
</dbReference>
<dbReference type="PANTHER" id="PTHR48083:SF2">
    <property type="entry name" value="MEDIUM-CHAIN SPECIFIC ACYL-COA DEHYDROGENASE, MITOCHONDRIAL"/>
    <property type="match status" value="1"/>
</dbReference>
<keyword evidence="4" id="KW-1185">Reference proteome</keyword>
<comment type="caution">
    <text evidence="3">The sequence shown here is derived from an EMBL/GenBank/DDBJ whole genome shotgun (WGS) entry which is preliminary data.</text>
</comment>